<dbReference type="InterPro" id="IPR011989">
    <property type="entry name" value="ARM-like"/>
</dbReference>
<reference evidence="1" key="1">
    <citation type="submission" date="2021-02" db="EMBL/GenBank/DDBJ databases">
        <authorList>
            <person name="Nowell W R."/>
        </authorList>
    </citation>
    <scope>NUCLEOTIDE SEQUENCE</scope>
</reference>
<comment type="caution">
    <text evidence="1">The sequence shown here is derived from an EMBL/GenBank/DDBJ whole genome shotgun (WGS) entry which is preliminary data.</text>
</comment>
<evidence type="ECO:0000313" key="3">
    <source>
        <dbReference type="Proteomes" id="UP000681720"/>
    </source>
</evidence>
<dbReference type="AlphaFoldDB" id="A0A8S2YBV3"/>
<dbReference type="Gene3D" id="1.25.10.10">
    <property type="entry name" value="Leucine-rich Repeat Variant"/>
    <property type="match status" value="1"/>
</dbReference>
<protein>
    <recommendedName>
        <fullName evidence="4">HEAT repeat domain-containing protein</fullName>
    </recommendedName>
</protein>
<name>A0A8S2YBV3_9BILA</name>
<evidence type="ECO:0008006" key="4">
    <source>
        <dbReference type="Google" id="ProtNLM"/>
    </source>
</evidence>
<gene>
    <name evidence="2" type="ORF">BYL167_LOCUS44272</name>
    <name evidence="1" type="ORF">GIL414_LOCUS36863</name>
</gene>
<evidence type="ECO:0000313" key="2">
    <source>
        <dbReference type="EMBL" id="CAF4705647.1"/>
    </source>
</evidence>
<proteinExistence type="predicted"/>
<evidence type="ECO:0000313" key="1">
    <source>
        <dbReference type="EMBL" id="CAF4551615.1"/>
    </source>
</evidence>
<organism evidence="1 3">
    <name type="scientific">Rotaria magnacalcarata</name>
    <dbReference type="NCBI Taxonomy" id="392030"/>
    <lineage>
        <taxon>Eukaryota</taxon>
        <taxon>Metazoa</taxon>
        <taxon>Spiralia</taxon>
        <taxon>Gnathifera</taxon>
        <taxon>Rotifera</taxon>
        <taxon>Eurotatoria</taxon>
        <taxon>Bdelloidea</taxon>
        <taxon>Philodinida</taxon>
        <taxon>Philodinidae</taxon>
        <taxon>Rotaria</taxon>
    </lineage>
</organism>
<dbReference type="Proteomes" id="UP000681720">
    <property type="component" value="Unassembled WGS sequence"/>
</dbReference>
<accession>A0A8S2YBV3</accession>
<dbReference type="EMBL" id="CAJOBH010119811">
    <property type="protein sequence ID" value="CAF4705647.1"/>
    <property type="molecule type" value="Genomic_DNA"/>
</dbReference>
<sequence>MDACEALGEIGVKAATKEVIDALVQALGNHNDDVR</sequence>
<feature type="non-terminal residue" evidence="1">
    <location>
        <position position="35"/>
    </location>
</feature>
<dbReference type="EMBL" id="CAJOBJ010093002">
    <property type="protein sequence ID" value="CAF4551615.1"/>
    <property type="molecule type" value="Genomic_DNA"/>
</dbReference>
<dbReference type="Proteomes" id="UP000681967">
    <property type="component" value="Unassembled WGS sequence"/>
</dbReference>